<dbReference type="AlphaFoldDB" id="A0AAU8JKJ9"/>
<accession>A0AAU8JKJ9</accession>
<proteinExistence type="predicted"/>
<protein>
    <submittedName>
        <fullName evidence="1">Uncharacterized protein</fullName>
    </submittedName>
</protein>
<dbReference type="RefSeq" id="WP_354636276.1">
    <property type="nucleotide sequence ID" value="NZ_CP159837.1"/>
</dbReference>
<name>A0AAU8JKJ9_9CYAN</name>
<reference evidence="1" key="1">
    <citation type="submission" date="2024-07" db="EMBL/GenBank/DDBJ databases">
        <authorList>
            <person name="Kim Y.J."/>
            <person name="Jeong J.Y."/>
        </authorList>
    </citation>
    <scope>NUCLEOTIDE SEQUENCE</scope>
    <source>
        <strain evidence="1">GIHE-MW2</strain>
    </source>
</reference>
<organism evidence="1">
    <name type="scientific">Planktothricoides raciborskii GIHE-MW2</name>
    <dbReference type="NCBI Taxonomy" id="2792601"/>
    <lineage>
        <taxon>Bacteria</taxon>
        <taxon>Bacillati</taxon>
        <taxon>Cyanobacteriota</taxon>
        <taxon>Cyanophyceae</taxon>
        <taxon>Oscillatoriophycideae</taxon>
        <taxon>Oscillatoriales</taxon>
        <taxon>Oscillatoriaceae</taxon>
        <taxon>Planktothricoides</taxon>
    </lineage>
</organism>
<sequence length="66" mass="7768">MTKFQEIQAAIQSLSSDEFTYLRNWMIELDWEEWDRQIEKDSASGKLDFLVNEALAAKAQDELQEL</sequence>
<gene>
    <name evidence="1" type="ORF">ABWT76_002770</name>
</gene>
<dbReference type="EMBL" id="CP159837">
    <property type="protein sequence ID" value="XCM39813.1"/>
    <property type="molecule type" value="Genomic_DNA"/>
</dbReference>
<evidence type="ECO:0000313" key="1">
    <source>
        <dbReference type="EMBL" id="XCM39813.1"/>
    </source>
</evidence>